<reference evidence="1" key="1">
    <citation type="submission" date="2014-05" db="EMBL/GenBank/DDBJ databases">
        <authorList>
            <person name="Chronopoulou M."/>
        </authorList>
    </citation>
    <scope>NUCLEOTIDE SEQUENCE</scope>
    <source>
        <tissue evidence="1">Whole organism</tissue>
    </source>
</reference>
<sequence length="105" mass="12129">PLLGLSTVVELPGEAADGDLTSLVLHTRQHPFRPTFEALTYTLGSPQQSFWLPRCKHWCGSSSEPWQFQWELFPPRKVPKCRLDVSPYYRLLLHCCYLDLLEISL</sequence>
<accession>A0A0K2VAB6</accession>
<name>A0A0K2VAB6_LEPSM</name>
<dbReference type="AlphaFoldDB" id="A0A0K2VAB6"/>
<feature type="non-terminal residue" evidence="1">
    <location>
        <position position="1"/>
    </location>
</feature>
<dbReference type="EMBL" id="HACA01030122">
    <property type="protein sequence ID" value="CDW47483.1"/>
    <property type="molecule type" value="Transcribed_RNA"/>
</dbReference>
<organism evidence="1">
    <name type="scientific">Lepeophtheirus salmonis</name>
    <name type="common">Salmon louse</name>
    <name type="synonym">Caligus salmonis</name>
    <dbReference type="NCBI Taxonomy" id="72036"/>
    <lineage>
        <taxon>Eukaryota</taxon>
        <taxon>Metazoa</taxon>
        <taxon>Ecdysozoa</taxon>
        <taxon>Arthropoda</taxon>
        <taxon>Crustacea</taxon>
        <taxon>Multicrustacea</taxon>
        <taxon>Hexanauplia</taxon>
        <taxon>Copepoda</taxon>
        <taxon>Siphonostomatoida</taxon>
        <taxon>Caligidae</taxon>
        <taxon>Lepeophtheirus</taxon>
    </lineage>
</organism>
<proteinExistence type="predicted"/>
<evidence type="ECO:0000313" key="1">
    <source>
        <dbReference type="EMBL" id="CDW47483.1"/>
    </source>
</evidence>
<protein>
    <submittedName>
        <fullName evidence="1">Uncharacterized protein</fullName>
    </submittedName>
</protein>